<feature type="region of interest" description="Disordered" evidence="1">
    <location>
        <begin position="70"/>
        <end position="93"/>
    </location>
</feature>
<dbReference type="EMBL" id="CAWYQH010000119">
    <property type="protein sequence ID" value="CAK8691226.1"/>
    <property type="molecule type" value="Genomic_DNA"/>
</dbReference>
<feature type="compositionally biased region" description="Polar residues" evidence="1">
    <location>
        <begin position="75"/>
        <end position="92"/>
    </location>
</feature>
<gene>
    <name evidence="2" type="ORF">CVLEPA_LOCUS23809</name>
</gene>
<proteinExistence type="predicted"/>
<protein>
    <submittedName>
        <fullName evidence="2">Uncharacterized protein</fullName>
    </submittedName>
</protein>
<accession>A0ABP0GHI9</accession>
<organism evidence="2 3">
    <name type="scientific">Clavelina lepadiformis</name>
    <name type="common">Light-bulb sea squirt</name>
    <name type="synonym">Ascidia lepadiformis</name>
    <dbReference type="NCBI Taxonomy" id="159417"/>
    <lineage>
        <taxon>Eukaryota</taxon>
        <taxon>Metazoa</taxon>
        <taxon>Chordata</taxon>
        <taxon>Tunicata</taxon>
        <taxon>Ascidiacea</taxon>
        <taxon>Aplousobranchia</taxon>
        <taxon>Clavelinidae</taxon>
        <taxon>Clavelina</taxon>
    </lineage>
</organism>
<evidence type="ECO:0000256" key="1">
    <source>
        <dbReference type="SAM" id="MobiDB-lite"/>
    </source>
</evidence>
<dbReference type="Proteomes" id="UP001642483">
    <property type="component" value="Unassembled WGS sequence"/>
</dbReference>
<reference evidence="2 3" key="1">
    <citation type="submission" date="2024-02" db="EMBL/GenBank/DDBJ databases">
        <authorList>
            <person name="Daric V."/>
            <person name="Darras S."/>
        </authorList>
    </citation>
    <scope>NUCLEOTIDE SEQUENCE [LARGE SCALE GENOMIC DNA]</scope>
</reference>
<evidence type="ECO:0000313" key="2">
    <source>
        <dbReference type="EMBL" id="CAK8691226.1"/>
    </source>
</evidence>
<keyword evidence="3" id="KW-1185">Reference proteome</keyword>
<sequence>MLGLARFASTVLKPATSSEIVHSRRSVALKAAIDGGTVQLMINAHVPDVFRFLECRSESDKFPDLMRPPLGWSLNGPTPQSIERASQPSTSPDLKPSHVMFLMVESNPSPTTADDVEDLDVMKKLSSEELTILALMKSSVTLVENDYKLPL</sequence>
<name>A0ABP0GHI9_CLALP</name>
<comment type="caution">
    <text evidence="2">The sequence shown here is derived from an EMBL/GenBank/DDBJ whole genome shotgun (WGS) entry which is preliminary data.</text>
</comment>
<evidence type="ECO:0000313" key="3">
    <source>
        <dbReference type="Proteomes" id="UP001642483"/>
    </source>
</evidence>